<dbReference type="Proteomes" id="UP000717752">
    <property type="component" value="Unassembled WGS sequence"/>
</dbReference>
<organism evidence="1 2">
    <name type="scientific">Rhizobium mesosinicum</name>
    <dbReference type="NCBI Taxonomy" id="335017"/>
    <lineage>
        <taxon>Bacteria</taxon>
        <taxon>Pseudomonadati</taxon>
        <taxon>Pseudomonadota</taxon>
        <taxon>Alphaproteobacteria</taxon>
        <taxon>Hyphomicrobiales</taxon>
        <taxon>Rhizobiaceae</taxon>
        <taxon>Rhizobium/Agrobacterium group</taxon>
        <taxon>Rhizobium</taxon>
    </lineage>
</organism>
<protein>
    <submittedName>
        <fullName evidence="1">Uncharacterized protein</fullName>
    </submittedName>
</protein>
<dbReference type="RefSeq" id="WP_220335964.1">
    <property type="nucleotide sequence ID" value="NZ_JAEUAK010000007.1"/>
</dbReference>
<evidence type="ECO:0000313" key="1">
    <source>
        <dbReference type="EMBL" id="MBW9054609.1"/>
    </source>
</evidence>
<name>A0ABS7GZR9_9HYPH</name>
<proteinExistence type="predicted"/>
<accession>A0ABS7GZR9</accession>
<reference evidence="1 2" key="1">
    <citation type="journal article" date="2021" name="MBio">
        <title>Poor Competitiveness of Bradyrhizobium in Pigeon Pea Root Colonization in Indian Soils.</title>
        <authorList>
            <person name="Chalasani D."/>
            <person name="Basu A."/>
            <person name="Pullabhotla S.V.S.R.N."/>
            <person name="Jorrin B."/>
            <person name="Neal A.L."/>
            <person name="Poole P.S."/>
            <person name="Podile A.R."/>
            <person name="Tkacz A."/>
        </authorList>
    </citation>
    <scope>NUCLEOTIDE SEQUENCE [LARGE SCALE GENOMIC DNA]</scope>
    <source>
        <strain evidence="1 2">HU56</strain>
    </source>
</reference>
<keyword evidence="2" id="KW-1185">Reference proteome</keyword>
<gene>
    <name evidence="1" type="ORF">JNB85_19585</name>
</gene>
<comment type="caution">
    <text evidence="1">The sequence shown here is derived from an EMBL/GenBank/DDBJ whole genome shotgun (WGS) entry which is preliminary data.</text>
</comment>
<dbReference type="EMBL" id="JAEUAK010000007">
    <property type="protein sequence ID" value="MBW9054609.1"/>
    <property type="molecule type" value="Genomic_DNA"/>
</dbReference>
<evidence type="ECO:0000313" key="2">
    <source>
        <dbReference type="Proteomes" id="UP000717752"/>
    </source>
</evidence>
<sequence length="58" mass="6313">MMLVEMSVTIAAAGDEVLSAAIGDDFRQDWQRAARVDLYSRPVAEFDRPLFAGGAPDL</sequence>